<dbReference type="SUPFAM" id="SSF52467">
    <property type="entry name" value="DHS-like NAD/FAD-binding domain"/>
    <property type="match status" value="1"/>
</dbReference>
<keyword evidence="8" id="KW-1185">Reference proteome</keyword>
<dbReference type="SUPFAM" id="SSF52518">
    <property type="entry name" value="Thiamin diphosphate-binding fold (THDP-binding)"/>
    <property type="match status" value="2"/>
</dbReference>
<feature type="domain" description="Thiamine pyrophosphate enzyme N-terminal TPP-binding" evidence="6">
    <location>
        <begin position="6"/>
        <end position="108"/>
    </location>
</feature>
<feature type="domain" description="Thiamine pyrophosphate enzyme central" evidence="4">
    <location>
        <begin position="191"/>
        <end position="326"/>
    </location>
</feature>
<dbReference type="EC" id="4.1.1.7" evidence="7"/>
<dbReference type="Gene3D" id="3.40.50.970">
    <property type="match status" value="2"/>
</dbReference>
<gene>
    <name evidence="7" type="primary">mdlC</name>
    <name evidence="7" type="ORF">KG104_03525</name>
</gene>
<dbReference type="NCBIfam" id="NF005485">
    <property type="entry name" value="PRK07092.1"/>
    <property type="match status" value="1"/>
</dbReference>
<dbReference type="GO" id="GO:0050660">
    <property type="term" value="F:flavin adenine dinucleotide binding"/>
    <property type="evidence" value="ECO:0007669"/>
    <property type="project" value="TreeGrafter"/>
</dbReference>
<dbReference type="InterPro" id="IPR012001">
    <property type="entry name" value="Thiamin_PyroP_enz_TPP-bd_dom"/>
</dbReference>
<evidence type="ECO:0000259" key="5">
    <source>
        <dbReference type="Pfam" id="PF02775"/>
    </source>
</evidence>
<proteinExistence type="inferred from homology"/>
<dbReference type="AlphaFoldDB" id="A0A975S6V0"/>
<dbReference type="InterPro" id="IPR029035">
    <property type="entry name" value="DHS-like_NAD/FAD-binding_dom"/>
</dbReference>
<dbReference type="GO" id="GO:0000287">
    <property type="term" value="F:magnesium ion binding"/>
    <property type="evidence" value="ECO:0007669"/>
    <property type="project" value="InterPro"/>
</dbReference>
<evidence type="ECO:0000256" key="3">
    <source>
        <dbReference type="RuleBase" id="RU362132"/>
    </source>
</evidence>
<feature type="domain" description="Thiamine pyrophosphate enzyme TPP-binding" evidence="5">
    <location>
        <begin position="386"/>
        <end position="521"/>
    </location>
</feature>
<dbReference type="InterPro" id="IPR011766">
    <property type="entry name" value="TPP_enzyme_TPP-bd"/>
</dbReference>
<dbReference type="Pfam" id="PF00205">
    <property type="entry name" value="TPP_enzyme_M"/>
    <property type="match status" value="1"/>
</dbReference>
<dbReference type="EMBL" id="CP076456">
    <property type="protein sequence ID" value="QWQ36881.1"/>
    <property type="molecule type" value="Genomic_DNA"/>
</dbReference>
<dbReference type="RefSeq" id="WP_207347289.1">
    <property type="nucleotide sequence ID" value="NZ_CP076456.1"/>
</dbReference>
<dbReference type="KEGG" id="asun:KG104_03525"/>
<dbReference type="InterPro" id="IPR012000">
    <property type="entry name" value="Thiamin_PyroP_enz_cen_dom"/>
</dbReference>
<reference evidence="7" key="1">
    <citation type="submission" date="2021-06" db="EMBL/GenBank/DDBJ databases">
        <title>Novel species in genus Arthrobacter.</title>
        <authorList>
            <person name="Zhang G."/>
        </authorList>
    </citation>
    <scope>NUCLEOTIDE SEQUENCE</scope>
    <source>
        <strain evidence="7">Zg-ZUI122</strain>
    </source>
</reference>
<evidence type="ECO:0000259" key="4">
    <source>
        <dbReference type="Pfam" id="PF00205"/>
    </source>
</evidence>
<comment type="similarity">
    <text evidence="1 3">Belongs to the TPP enzyme family.</text>
</comment>
<dbReference type="Pfam" id="PF02776">
    <property type="entry name" value="TPP_enzyme_N"/>
    <property type="match status" value="1"/>
</dbReference>
<dbReference type="PANTHER" id="PTHR18968">
    <property type="entry name" value="THIAMINE PYROPHOSPHATE ENZYMES"/>
    <property type="match status" value="1"/>
</dbReference>
<dbReference type="CDD" id="cd07035">
    <property type="entry name" value="TPP_PYR_POX_like"/>
    <property type="match status" value="1"/>
</dbReference>
<evidence type="ECO:0000313" key="8">
    <source>
        <dbReference type="Proteomes" id="UP000680588"/>
    </source>
</evidence>
<dbReference type="CDD" id="cd02002">
    <property type="entry name" value="TPP_BFDC"/>
    <property type="match status" value="1"/>
</dbReference>
<name>A0A975S6V0_9MICC</name>
<dbReference type="GO" id="GO:0050695">
    <property type="term" value="F:benzoylformate decarboxylase activity"/>
    <property type="evidence" value="ECO:0007669"/>
    <property type="project" value="UniProtKB-EC"/>
</dbReference>
<organism evidence="7 8">
    <name type="scientific">Arthrobacter sunyaminii</name>
    <dbReference type="NCBI Taxonomy" id="2816859"/>
    <lineage>
        <taxon>Bacteria</taxon>
        <taxon>Bacillati</taxon>
        <taxon>Actinomycetota</taxon>
        <taxon>Actinomycetes</taxon>
        <taxon>Micrococcales</taxon>
        <taxon>Micrococcaceae</taxon>
        <taxon>Arthrobacter</taxon>
    </lineage>
</organism>
<dbReference type="GO" id="GO:0030976">
    <property type="term" value="F:thiamine pyrophosphate binding"/>
    <property type="evidence" value="ECO:0007669"/>
    <property type="project" value="InterPro"/>
</dbReference>
<dbReference type="Proteomes" id="UP000680588">
    <property type="component" value="Chromosome"/>
</dbReference>
<dbReference type="GO" id="GO:0003984">
    <property type="term" value="F:acetolactate synthase activity"/>
    <property type="evidence" value="ECO:0007669"/>
    <property type="project" value="TreeGrafter"/>
</dbReference>
<evidence type="ECO:0000313" key="7">
    <source>
        <dbReference type="EMBL" id="QWQ36881.1"/>
    </source>
</evidence>
<dbReference type="Pfam" id="PF02775">
    <property type="entry name" value="TPP_enzyme_C"/>
    <property type="match status" value="1"/>
</dbReference>
<dbReference type="PANTHER" id="PTHR18968:SF133">
    <property type="entry name" value="BENZOYLFORMATE DECARBOXYLASE"/>
    <property type="match status" value="1"/>
</dbReference>
<keyword evidence="7" id="KW-0456">Lyase</keyword>
<keyword evidence="2 3" id="KW-0786">Thiamine pyrophosphate</keyword>
<dbReference type="InterPro" id="IPR045229">
    <property type="entry name" value="TPP_enz"/>
</dbReference>
<dbReference type="InterPro" id="IPR029061">
    <property type="entry name" value="THDP-binding"/>
</dbReference>
<accession>A0A975S6V0</accession>
<evidence type="ECO:0000256" key="2">
    <source>
        <dbReference type="ARBA" id="ARBA00023052"/>
    </source>
</evidence>
<protein>
    <submittedName>
        <fullName evidence="7">Benzoylformate decarboxylase</fullName>
        <ecNumber evidence="7">4.1.1.7</ecNumber>
    </submittedName>
</protein>
<dbReference type="Gene3D" id="3.40.50.1220">
    <property type="entry name" value="TPP-binding domain"/>
    <property type="match status" value="1"/>
</dbReference>
<sequence length="527" mass="56090">MAATNREATYELLRRRGMTKVFGNPGSNELQFLKDFPEDFHYILGLHEGAVMAMADGYAQASGEIPLVSLHSAAGTGTSMGVLANTVQSKSPVVVLSGQQLRDMVGQEIMVSSAHAAQLPQPLTKFSAEPLSANDVVRTMAQAIHLAGLHPKGPAHVSIPHDDWDRPVDENTDLTISRTVQDATSLAPGQLQELTDLLDRAVSPVLVLGPEVDATHANEAAVALSERLGAPAWIAPSPARCPFPTNHPNFAGLLPANVADISSLLSQHDLVLVVGAPVFRYHHDKPGRYLGEGTRLIHVSQDPEEIARAPFGDAYLAPVADTLSALAEAVQVRSDTTVPARSIPAPGTDQPGRMHPDTVFRAIQEIGPDDVIHVVESTSTAESFWSHVELSTQGSFYSAAAGGLGFGLPAAVGIQLAQPGRRVVAEIGDGSANFGITGLWSAARHQLPVVFVIFRNETYGALVNFGRRLDTLGTPPFDLPGIDFVAIAKGYGVRAESATNEAELRAALTRAFNAQEPVLIEAFTYFE</sequence>
<evidence type="ECO:0000256" key="1">
    <source>
        <dbReference type="ARBA" id="ARBA00007812"/>
    </source>
</evidence>
<evidence type="ECO:0000259" key="6">
    <source>
        <dbReference type="Pfam" id="PF02776"/>
    </source>
</evidence>